<dbReference type="SUPFAM" id="SSF56436">
    <property type="entry name" value="C-type lectin-like"/>
    <property type="match status" value="1"/>
</dbReference>
<dbReference type="CDD" id="cd00037">
    <property type="entry name" value="CLECT"/>
    <property type="match status" value="1"/>
</dbReference>
<organism evidence="1 2">
    <name type="scientific">Adineta steineri</name>
    <dbReference type="NCBI Taxonomy" id="433720"/>
    <lineage>
        <taxon>Eukaryota</taxon>
        <taxon>Metazoa</taxon>
        <taxon>Spiralia</taxon>
        <taxon>Gnathifera</taxon>
        <taxon>Rotifera</taxon>
        <taxon>Eurotatoria</taxon>
        <taxon>Bdelloidea</taxon>
        <taxon>Adinetida</taxon>
        <taxon>Adinetidae</taxon>
        <taxon>Adineta</taxon>
    </lineage>
</organism>
<feature type="non-terminal residue" evidence="1">
    <location>
        <position position="164"/>
    </location>
</feature>
<gene>
    <name evidence="1" type="ORF">OKA104_LOCUS52731</name>
</gene>
<dbReference type="Gene3D" id="3.10.100.10">
    <property type="entry name" value="Mannose-Binding Protein A, subunit A"/>
    <property type="match status" value="1"/>
</dbReference>
<name>A0A820QL73_9BILA</name>
<sequence>TGIADIDRTLDIPDNNTISNRLLDQCSQTPDNTDRNCIVVRHEKKTTENETNYEFCVSESDQCSSISAMPVCVDQHIELNTTSTIDDNSFNISSDYSCGDNSDYHLVDDYCYKISLHEASWNDSKLECQRDNAMLFVPEKSITLQVIKTLFLFLHRNSYSSSGF</sequence>
<evidence type="ECO:0000313" key="1">
    <source>
        <dbReference type="EMBL" id="CAF4424680.1"/>
    </source>
</evidence>
<dbReference type="AlphaFoldDB" id="A0A820QL73"/>
<feature type="non-terminal residue" evidence="1">
    <location>
        <position position="1"/>
    </location>
</feature>
<evidence type="ECO:0000313" key="2">
    <source>
        <dbReference type="Proteomes" id="UP000663881"/>
    </source>
</evidence>
<dbReference type="InterPro" id="IPR016186">
    <property type="entry name" value="C-type_lectin-like/link_sf"/>
</dbReference>
<reference evidence="1" key="1">
    <citation type="submission" date="2021-02" db="EMBL/GenBank/DDBJ databases">
        <authorList>
            <person name="Nowell W R."/>
        </authorList>
    </citation>
    <scope>NUCLEOTIDE SEQUENCE</scope>
</reference>
<dbReference type="Proteomes" id="UP000663881">
    <property type="component" value="Unassembled WGS sequence"/>
</dbReference>
<accession>A0A820QL73</accession>
<dbReference type="InterPro" id="IPR016187">
    <property type="entry name" value="CTDL_fold"/>
</dbReference>
<proteinExistence type="predicted"/>
<dbReference type="EMBL" id="CAJOAY010031270">
    <property type="protein sequence ID" value="CAF4424680.1"/>
    <property type="molecule type" value="Genomic_DNA"/>
</dbReference>
<protein>
    <submittedName>
        <fullName evidence="1">Uncharacterized protein</fullName>
    </submittedName>
</protein>
<comment type="caution">
    <text evidence="1">The sequence shown here is derived from an EMBL/GenBank/DDBJ whole genome shotgun (WGS) entry which is preliminary data.</text>
</comment>